<reference evidence="1" key="1">
    <citation type="submission" date="2014-09" db="EMBL/GenBank/DDBJ databases">
        <authorList>
            <person name="Magalhaes I.L.F."/>
            <person name="Oliveira U."/>
            <person name="Santos F.R."/>
            <person name="Vidigal T.H.D.A."/>
            <person name="Brescovit A.D."/>
            <person name="Santos A.J."/>
        </authorList>
    </citation>
    <scope>NUCLEOTIDE SEQUENCE</scope>
    <source>
        <tissue evidence="1">Shoot tissue taken approximately 20 cm above the soil surface</tissue>
    </source>
</reference>
<protein>
    <submittedName>
        <fullName evidence="1">Uncharacterized protein</fullName>
    </submittedName>
</protein>
<organism evidence="1">
    <name type="scientific">Arundo donax</name>
    <name type="common">Giant reed</name>
    <name type="synonym">Donax arundinaceus</name>
    <dbReference type="NCBI Taxonomy" id="35708"/>
    <lineage>
        <taxon>Eukaryota</taxon>
        <taxon>Viridiplantae</taxon>
        <taxon>Streptophyta</taxon>
        <taxon>Embryophyta</taxon>
        <taxon>Tracheophyta</taxon>
        <taxon>Spermatophyta</taxon>
        <taxon>Magnoliopsida</taxon>
        <taxon>Liliopsida</taxon>
        <taxon>Poales</taxon>
        <taxon>Poaceae</taxon>
        <taxon>PACMAD clade</taxon>
        <taxon>Arundinoideae</taxon>
        <taxon>Arundineae</taxon>
        <taxon>Arundo</taxon>
    </lineage>
</organism>
<dbReference type="AlphaFoldDB" id="A0A0A9GI14"/>
<name>A0A0A9GI14_ARUDO</name>
<dbReference type="EMBL" id="GBRH01177548">
    <property type="protein sequence ID" value="JAE20348.1"/>
    <property type="molecule type" value="Transcribed_RNA"/>
</dbReference>
<accession>A0A0A9GI14</accession>
<proteinExistence type="predicted"/>
<sequence length="94" mass="10662">MWWRRRHHHHGQRHGRGSLLRQGLRSLLQPLEEHTHLVQLPCELPPQLAPRPALPSILRSGRPVVPMAVGNSAAVPVQPRREVFGSGSGFPRRR</sequence>
<evidence type="ECO:0000313" key="1">
    <source>
        <dbReference type="EMBL" id="JAE20348.1"/>
    </source>
</evidence>
<reference evidence="1" key="2">
    <citation type="journal article" date="2015" name="Data Brief">
        <title>Shoot transcriptome of the giant reed, Arundo donax.</title>
        <authorList>
            <person name="Barrero R.A."/>
            <person name="Guerrero F.D."/>
            <person name="Moolhuijzen P."/>
            <person name="Goolsby J.A."/>
            <person name="Tidwell J."/>
            <person name="Bellgard S.E."/>
            <person name="Bellgard M.I."/>
        </authorList>
    </citation>
    <scope>NUCLEOTIDE SEQUENCE</scope>
    <source>
        <tissue evidence="1">Shoot tissue taken approximately 20 cm above the soil surface</tissue>
    </source>
</reference>